<evidence type="ECO:0000313" key="3">
    <source>
        <dbReference type="EMBL" id="QUC11301.1"/>
    </source>
</evidence>
<proteinExistence type="predicted"/>
<dbReference type="Pfam" id="PF14410">
    <property type="entry name" value="GH-E"/>
    <property type="match status" value="1"/>
</dbReference>
<dbReference type="Proteomes" id="UP000677180">
    <property type="component" value="Chromosome"/>
</dbReference>
<protein>
    <recommendedName>
        <fullName evidence="2">Toxin YqcG C-terminal domain-containing protein</fullName>
    </recommendedName>
</protein>
<name>A0AB37HV17_9ACTN</name>
<feature type="compositionally biased region" description="Basic and acidic residues" evidence="1">
    <location>
        <begin position="611"/>
        <end position="622"/>
    </location>
</feature>
<feature type="compositionally biased region" description="Polar residues" evidence="1">
    <location>
        <begin position="118"/>
        <end position="137"/>
    </location>
</feature>
<feature type="compositionally biased region" description="Low complexity" evidence="1">
    <location>
        <begin position="423"/>
        <end position="436"/>
    </location>
</feature>
<accession>A0AB37HV17</accession>
<dbReference type="AlphaFoldDB" id="A0AB37HV17"/>
<gene>
    <name evidence="3" type="ORF">J5A53_00915</name>
</gene>
<feature type="region of interest" description="Disordered" evidence="1">
    <location>
        <begin position="399"/>
        <end position="762"/>
    </location>
</feature>
<dbReference type="InterPro" id="IPR026835">
    <property type="entry name" value="YqcG_C"/>
</dbReference>
<feature type="compositionally biased region" description="Basic and acidic residues" evidence="1">
    <location>
        <begin position="664"/>
        <end position="702"/>
    </location>
</feature>
<feature type="region of interest" description="Disordered" evidence="1">
    <location>
        <begin position="108"/>
        <end position="137"/>
    </location>
</feature>
<sequence>MGLTPVELDSPEQIRLRARKLERTLNSVSAKSSTIRTTWSSLTTSYSAPEADIVHNAMNKPDDWARTLKGHAKTMREALVTYADRLDELKVVRDQLVKDIAAHEGAVKEADSKKTTVKSKASPNLPGSNTGPSGTVSNVTVVEGGVTPELVEQANELATRVEQFQTDLEDAQRTCGNKLNATWGGPQFVQIDKTSVNNPYAWGTSMDAKRDQTRTGKEAWGSPDAWKLANKNKQASGLLLRQGAWKSVVDGWNDLKDLVGLGGDPGATEHKRSGLAKIAVDFSAFSILSTPLGFGLMSYDKNARQRYMESSATVGAVLKGMISYDTWSADPIGTYGGFVPDMVTTAVSMGSGGAAKLSVKALSMVSPGAAVKAARVLRVLRQVDPGFVDDIKRTVKVSHGSTDVRRLETVTGTLPHVKADGSGITPTHPHTGPGPIERSMSGADGGHPGKADVGGGSQPRTNADSAQVPERHGSGPDGPAKPTTPGDVEPRRAAPEAQGADQPSGSPARRAEDTHTSQGQSGSGETAHHAPEASTDARPDAHPGRLPGDADPHSRVPDGSSPSERPVNPMDGSQGGRNTHDPSPDAPGDGRSGSGHSDNSPQLGESGKPASENRGDGDHSRSGGDGSGSSRSQEGLERPRNGTSVTPGSKGRVYDPGAPARETISAKEWEKRSGYRYTQEDVQRALDEGPRNGDGQPVDHRNGRPLQLTQGAGENRGWVMRYDPESGTWLPENRGLNEGGLPAKGEPNSYGYDGNGDLLPYANERPKYTEKQIEDVWTKSRNDQIKRIENGTLDLPEPGADRMWVRTVDDAAEGPGVHVDAKGHKWREVEWKPGQSREGLWDMGHVSDAKYSKLRDKYLSGEISKKEFLEEFHDANNYRVEDPLRNRSHVDE</sequence>
<dbReference type="EMBL" id="CP072385">
    <property type="protein sequence ID" value="QUC11301.1"/>
    <property type="molecule type" value="Genomic_DNA"/>
</dbReference>
<feature type="compositionally biased region" description="Gly residues" evidence="1">
    <location>
        <begin position="443"/>
        <end position="457"/>
    </location>
</feature>
<reference evidence="3" key="1">
    <citation type="submission" date="2021-03" db="EMBL/GenBank/DDBJ databases">
        <title>Human Oral Microbial Genomes.</title>
        <authorList>
            <person name="Johnston C.D."/>
            <person name="Chen T."/>
            <person name="Dewhirst F.E."/>
        </authorList>
    </citation>
    <scope>NUCLEOTIDE SEQUENCE</scope>
    <source>
        <strain evidence="3">F0714</strain>
    </source>
</reference>
<feature type="domain" description="Toxin YqcG C-terminal" evidence="2">
    <location>
        <begin position="833"/>
        <end position="890"/>
    </location>
</feature>
<evidence type="ECO:0000313" key="4">
    <source>
        <dbReference type="Proteomes" id="UP000677180"/>
    </source>
</evidence>
<dbReference type="RefSeq" id="WP_014847930.1">
    <property type="nucleotide sequence ID" value="NZ_CP040007.1"/>
</dbReference>
<evidence type="ECO:0000256" key="1">
    <source>
        <dbReference type="SAM" id="MobiDB-lite"/>
    </source>
</evidence>
<feature type="compositionally biased region" description="Polar residues" evidence="1">
    <location>
        <begin position="594"/>
        <end position="603"/>
    </location>
</feature>
<feature type="compositionally biased region" description="Basic and acidic residues" evidence="1">
    <location>
        <begin position="526"/>
        <end position="556"/>
    </location>
</feature>
<evidence type="ECO:0000259" key="2">
    <source>
        <dbReference type="Pfam" id="PF14410"/>
    </source>
</evidence>
<organism evidence="3 4">
    <name type="scientific">Arachnia propionica</name>
    <dbReference type="NCBI Taxonomy" id="1750"/>
    <lineage>
        <taxon>Bacteria</taxon>
        <taxon>Bacillati</taxon>
        <taxon>Actinomycetota</taxon>
        <taxon>Actinomycetes</taxon>
        <taxon>Propionibacteriales</taxon>
        <taxon>Propionibacteriaceae</taxon>
        <taxon>Arachnia</taxon>
    </lineage>
</organism>